<sequence length="532" mass="59281">MRGAPRTQSYSIHNVKRYTSANSLAANLILGAQSETVDTEDPWLNSKIRELRDLVRRGTLAPAAKVPAGATILGSRMVNTVKANGEHKSRFIAQGFRDPEAQDTTVNAPTLSRYMLRVIVSVVTVKGFPLKYRDYSQAYLQSTWDLSRDVYLRLKPEVRGLLSRITESPYPDHARIVKPLYGLRESGTYWHATLTTRLRDQGFETAALDPCAFYLMEQGKSIGGVGVLVDDTLIFGNDATFEAESRAAHGLENKGTCLLPFTFNGVQIQKRKGSLICDQNAYIDRALHPLIPSISGFDEFRSLRGKLSYLSTGTRPDIQHVIVKLSQVTEMSYTEVHAKKLRSTAKLVDANRVAIHYAPLDPDTPRIRVFADASYGSNEDFTSQLGFVVFLGDSSETIHYLHSTSHKAKQVAHSVMSAKLLALVLAYDFAEGIQNELRRCGLHAPLVLATDSKQIYDAVASSSILQEKRQMVRLLLLREGLEMGRIAELIHVPGVQNIADALTKERECPLWHRVLEHGKLADVYNARVFLTE</sequence>
<comment type="caution">
    <text evidence="2">The sequence shown here is derived from an EMBL/GenBank/DDBJ whole genome shotgun (WGS) entry which is preliminary data.</text>
</comment>
<name>A0A5J4YIM1_PORPP</name>
<accession>A0A5J4YIM1</accession>
<dbReference type="InterPro" id="IPR013103">
    <property type="entry name" value="RVT_2"/>
</dbReference>
<proteinExistence type="predicted"/>
<gene>
    <name evidence="2" type="ORF">FVE85_9397</name>
</gene>
<dbReference type="OrthoDB" id="409273at2759"/>
<protein>
    <submittedName>
        <fullName evidence="2">Transposon Ty1-GR2 Gag-Pol polyprotein</fullName>
    </submittedName>
</protein>
<dbReference type="Pfam" id="PF07727">
    <property type="entry name" value="RVT_2"/>
    <property type="match status" value="1"/>
</dbReference>
<reference evidence="3" key="1">
    <citation type="journal article" date="2019" name="Nat. Commun.">
        <title>Expansion of phycobilisome linker gene families in mesophilic red algae.</title>
        <authorList>
            <person name="Lee J."/>
            <person name="Kim D."/>
            <person name="Bhattacharya D."/>
            <person name="Yoon H.S."/>
        </authorList>
    </citation>
    <scope>NUCLEOTIDE SEQUENCE [LARGE SCALE GENOMIC DNA]</scope>
    <source>
        <strain evidence="3">CCMP 1328</strain>
    </source>
</reference>
<keyword evidence="3" id="KW-1185">Reference proteome</keyword>
<evidence type="ECO:0000313" key="3">
    <source>
        <dbReference type="Proteomes" id="UP000324585"/>
    </source>
</evidence>
<feature type="domain" description="Reverse transcriptase Ty1/copia-type" evidence="1">
    <location>
        <begin position="65"/>
        <end position="287"/>
    </location>
</feature>
<organism evidence="2 3">
    <name type="scientific">Porphyridium purpureum</name>
    <name type="common">Red alga</name>
    <name type="synonym">Porphyridium cruentum</name>
    <dbReference type="NCBI Taxonomy" id="35688"/>
    <lineage>
        <taxon>Eukaryota</taxon>
        <taxon>Rhodophyta</taxon>
        <taxon>Bangiophyceae</taxon>
        <taxon>Porphyridiales</taxon>
        <taxon>Porphyridiaceae</taxon>
        <taxon>Porphyridium</taxon>
    </lineage>
</organism>
<evidence type="ECO:0000259" key="1">
    <source>
        <dbReference type="Pfam" id="PF07727"/>
    </source>
</evidence>
<dbReference type="Proteomes" id="UP000324585">
    <property type="component" value="Unassembled WGS sequence"/>
</dbReference>
<dbReference type="AlphaFoldDB" id="A0A5J4YIM1"/>
<dbReference type="OMA" id="ICLREAY"/>
<evidence type="ECO:0000313" key="2">
    <source>
        <dbReference type="EMBL" id="KAA8490624.1"/>
    </source>
</evidence>
<dbReference type="EMBL" id="VRMN01000021">
    <property type="protein sequence ID" value="KAA8490624.1"/>
    <property type="molecule type" value="Genomic_DNA"/>
</dbReference>